<dbReference type="Pfam" id="PF00015">
    <property type="entry name" value="MCPsignal"/>
    <property type="match status" value="1"/>
</dbReference>
<keyword evidence="8 13" id="KW-0472">Membrane</keyword>
<evidence type="ECO:0000256" key="2">
    <source>
        <dbReference type="ARBA" id="ARBA00022475"/>
    </source>
</evidence>
<evidence type="ECO:0000256" key="13">
    <source>
        <dbReference type="SAM" id="Phobius"/>
    </source>
</evidence>
<dbReference type="InterPro" id="IPR013655">
    <property type="entry name" value="PAS_fold_3"/>
</dbReference>
<reference evidence="16" key="1">
    <citation type="submission" date="2020-04" db="EMBL/GenBank/DDBJ databases">
        <title>Description of Shewanella salipaludis sp. nov., isolated from a salt marsh.</title>
        <authorList>
            <person name="Park S."/>
            <person name="Yoon J.-H."/>
        </authorList>
    </citation>
    <scope>NUCLEOTIDE SEQUENCE</scope>
    <source>
        <strain evidence="16">SHSM-M6</strain>
    </source>
</reference>
<dbReference type="GO" id="GO:0005886">
    <property type="term" value="C:plasma membrane"/>
    <property type="evidence" value="ECO:0007669"/>
    <property type="project" value="UniProtKB-SubCell"/>
</dbReference>
<dbReference type="PANTHER" id="PTHR32089:SF74">
    <property type="entry name" value="METHYL-ACCEPTING CHEMOTAXIS PROTEIN AER"/>
    <property type="match status" value="1"/>
</dbReference>
<evidence type="ECO:0000259" key="14">
    <source>
        <dbReference type="PROSITE" id="PS50111"/>
    </source>
</evidence>
<evidence type="ECO:0000256" key="9">
    <source>
        <dbReference type="ARBA" id="ARBA00023224"/>
    </source>
</evidence>
<dbReference type="EMBL" id="JAAXYH010000014">
    <property type="protein sequence ID" value="NMH66638.1"/>
    <property type="molecule type" value="Genomic_DNA"/>
</dbReference>
<keyword evidence="7 13" id="KW-1133">Transmembrane helix</keyword>
<dbReference type="Proteomes" id="UP000737113">
    <property type="component" value="Unassembled WGS sequence"/>
</dbReference>
<keyword evidence="17" id="KW-1185">Reference proteome</keyword>
<dbReference type="Pfam" id="PF08447">
    <property type="entry name" value="PAS_3"/>
    <property type="match status" value="1"/>
</dbReference>
<dbReference type="GO" id="GO:0007165">
    <property type="term" value="P:signal transduction"/>
    <property type="evidence" value="ECO:0007669"/>
    <property type="project" value="UniProtKB-KW"/>
</dbReference>
<keyword evidence="9 11" id="KW-0807">Transducer</keyword>
<dbReference type="PRINTS" id="PR00260">
    <property type="entry name" value="CHEMTRNSDUCR"/>
</dbReference>
<dbReference type="NCBIfam" id="TIGR00229">
    <property type="entry name" value="sensory_box"/>
    <property type="match status" value="1"/>
</dbReference>
<accession>A0A972JJZ2</accession>
<dbReference type="PROSITE" id="PS50112">
    <property type="entry name" value="PAS"/>
    <property type="match status" value="1"/>
</dbReference>
<dbReference type="InterPro" id="IPR004090">
    <property type="entry name" value="Chemotax_Me-accpt_rcpt"/>
</dbReference>
<evidence type="ECO:0000256" key="1">
    <source>
        <dbReference type="ARBA" id="ARBA00004429"/>
    </source>
</evidence>
<dbReference type="CDD" id="cd11386">
    <property type="entry name" value="MCP_signal"/>
    <property type="match status" value="1"/>
</dbReference>
<dbReference type="GO" id="GO:0004888">
    <property type="term" value="F:transmembrane signaling receptor activity"/>
    <property type="evidence" value="ECO:0007669"/>
    <property type="project" value="InterPro"/>
</dbReference>
<evidence type="ECO:0000256" key="11">
    <source>
        <dbReference type="PROSITE-ProRule" id="PRU00284"/>
    </source>
</evidence>
<dbReference type="SMART" id="SM00283">
    <property type="entry name" value="MA"/>
    <property type="match status" value="1"/>
</dbReference>
<keyword evidence="5" id="KW-0997">Cell inner membrane</keyword>
<evidence type="ECO:0000256" key="6">
    <source>
        <dbReference type="ARBA" id="ARBA00022692"/>
    </source>
</evidence>
<feature type="domain" description="PAS" evidence="15">
    <location>
        <begin position="25"/>
        <end position="76"/>
    </location>
</feature>
<evidence type="ECO:0000313" key="16">
    <source>
        <dbReference type="EMBL" id="NMH66638.1"/>
    </source>
</evidence>
<dbReference type="InterPro" id="IPR000014">
    <property type="entry name" value="PAS"/>
</dbReference>
<dbReference type="CDD" id="cd00130">
    <property type="entry name" value="PAS"/>
    <property type="match status" value="1"/>
</dbReference>
<evidence type="ECO:0000259" key="15">
    <source>
        <dbReference type="PROSITE" id="PS50112"/>
    </source>
</evidence>
<dbReference type="FunFam" id="1.10.287.950:FF:000001">
    <property type="entry name" value="Methyl-accepting chemotaxis sensory transducer"/>
    <property type="match status" value="1"/>
</dbReference>
<dbReference type="InterPro" id="IPR004089">
    <property type="entry name" value="MCPsignal_dom"/>
</dbReference>
<dbReference type="SUPFAM" id="SSF55785">
    <property type="entry name" value="PYP-like sensor domain (PAS domain)"/>
    <property type="match status" value="1"/>
</dbReference>
<keyword evidence="6 13" id="KW-0812">Transmembrane</keyword>
<dbReference type="InterPro" id="IPR001610">
    <property type="entry name" value="PAC"/>
</dbReference>
<evidence type="ECO:0000256" key="10">
    <source>
        <dbReference type="ARBA" id="ARBA00029447"/>
    </source>
</evidence>
<evidence type="ECO:0000256" key="8">
    <source>
        <dbReference type="ARBA" id="ARBA00023136"/>
    </source>
</evidence>
<comment type="subcellular location">
    <subcellularLocation>
        <location evidence="1">Cell inner membrane</location>
        <topology evidence="1">Multi-pass membrane protein</topology>
    </subcellularLocation>
</comment>
<sequence length="539" mass="58179">MRTNLPITDNEIHLREDSILLSTTDLRGRIKYVNGDFCEICGFTEAELIGQPHNIIRHPDMPPAAFEAMWQRLKQGKPWMGMVKNRCKNGDYYWVNAYVTPIYSQGVLHEYQSVRRKGSSAQVRNAAAAYARLNAGKKAGGNFRLPIGYGQKLLLTLVCGITLTAALSQQSQQSPLLAWLAGGLVGGGLLWLALAPLRLLGLRAREIVADPLAQGIYTGRRDELGSIGLAQEFLTSETAGVVGRMADSANTIAIQSGNLLGAIAATRDRTDSQHQQTAQAAAAVEQMTASFNAVSRNIQRVANEVEISQTAALTGYGHLDAVINAIDALHTQVGNFAAVVKEIEEDSIAINKVLEVIGAIAEQTNLLALNAAIEAARAGESGRGFAVVADEVRQLSGRTGESTNQIEAIVHKFQQSTSRAASTLGAGQSQAQKAVELAQQAEQAFEALRETINSINSMSEHSAQAMREQALVADEISHSLQTINELASDSLELSLNAESRGEHMSRLSTEMQLLSSQFWQLSIERSAKQHDSQACHADD</sequence>
<feature type="transmembrane region" description="Helical" evidence="13">
    <location>
        <begin position="176"/>
        <end position="195"/>
    </location>
</feature>
<dbReference type="RefSeq" id="WP_169565361.1">
    <property type="nucleotide sequence ID" value="NZ_JAAXYH010000014.1"/>
</dbReference>
<dbReference type="GO" id="GO:0052131">
    <property type="term" value="P:positive aerotaxis"/>
    <property type="evidence" value="ECO:0007669"/>
    <property type="project" value="UniProtKB-ARBA"/>
</dbReference>
<keyword evidence="2" id="KW-1003">Cell membrane</keyword>
<name>A0A972JJZ2_9GAMM</name>
<keyword evidence="4" id="KW-0145">Chemotaxis</keyword>
<dbReference type="InterPro" id="IPR035965">
    <property type="entry name" value="PAS-like_dom_sf"/>
</dbReference>
<evidence type="ECO:0000256" key="7">
    <source>
        <dbReference type="ARBA" id="ARBA00022989"/>
    </source>
</evidence>
<dbReference type="PANTHER" id="PTHR32089">
    <property type="entry name" value="METHYL-ACCEPTING CHEMOTAXIS PROTEIN MCPB"/>
    <property type="match status" value="1"/>
</dbReference>
<dbReference type="Gene3D" id="1.10.287.950">
    <property type="entry name" value="Methyl-accepting chemotaxis protein"/>
    <property type="match status" value="1"/>
</dbReference>
<feature type="domain" description="Methyl-accepting transducer" evidence="14">
    <location>
        <begin position="248"/>
        <end position="484"/>
    </location>
</feature>
<dbReference type="FunFam" id="3.30.450.20:FF:000046">
    <property type="entry name" value="Aerotaxis sensor receptor"/>
    <property type="match status" value="1"/>
</dbReference>
<organism evidence="16 17">
    <name type="scientific">Shewanella salipaludis</name>
    <dbReference type="NCBI Taxonomy" id="2723052"/>
    <lineage>
        <taxon>Bacteria</taxon>
        <taxon>Pseudomonadati</taxon>
        <taxon>Pseudomonadota</taxon>
        <taxon>Gammaproteobacteria</taxon>
        <taxon>Alteromonadales</taxon>
        <taxon>Shewanellaceae</taxon>
        <taxon>Shewanella</taxon>
    </lineage>
</organism>
<keyword evidence="3" id="KW-0488">Methylation</keyword>
<dbReference type="Gene3D" id="3.30.450.20">
    <property type="entry name" value="PAS domain"/>
    <property type="match status" value="1"/>
</dbReference>
<comment type="similarity">
    <text evidence="10">Belongs to the methyl-accepting chemotaxis (MCP) protein family.</text>
</comment>
<gene>
    <name evidence="16" type="ORF">HC757_15895</name>
</gene>
<proteinExistence type="inferred from homology"/>
<dbReference type="SMART" id="SM00086">
    <property type="entry name" value="PAC"/>
    <property type="match status" value="1"/>
</dbReference>
<evidence type="ECO:0000256" key="4">
    <source>
        <dbReference type="ARBA" id="ARBA00022500"/>
    </source>
</evidence>
<dbReference type="AlphaFoldDB" id="A0A972JJZ2"/>
<dbReference type="SMART" id="SM00091">
    <property type="entry name" value="PAS"/>
    <property type="match status" value="1"/>
</dbReference>
<dbReference type="SUPFAM" id="SSF58104">
    <property type="entry name" value="Methyl-accepting chemotaxis protein (MCP) signaling domain"/>
    <property type="match status" value="1"/>
</dbReference>
<comment type="caution">
    <text evidence="16">The sequence shown here is derived from an EMBL/GenBank/DDBJ whole genome shotgun (WGS) entry which is preliminary data.</text>
</comment>
<protein>
    <submittedName>
        <fullName evidence="16">Methyl-accepting chemotaxis protein</fullName>
    </submittedName>
</protein>
<evidence type="ECO:0000256" key="12">
    <source>
        <dbReference type="SAM" id="Coils"/>
    </source>
</evidence>
<evidence type="ECO:0000256" key="3">
    <source>
        <dbReference type="ARBA" id="ARBA00022481"/>
    </source>
</evidence>
<evidence type="ECO:0000256" key="5">
    <source>
        <dbReference type="ARBA" id="ARBA00022519"/>
    </source>
</evidence>
<evidence type="ECO:0000313" key="17">
    <source>
        <dbReference type="Proteomes" id="UP000737113"/>
    </source>
</evidence>
<feature type="transmembrane region" description="Helical" evidence="13">
    <location>
        <begin position="153"/>
        <end position="170"/>
    </location>
</feature>
<keyword evidence="12" id="KW-0175">Coiled coil</keyword>
<dbReference type="PROSITE" id="PS50111">
    <property type="entry name" value="CHEMOTAXIS_TRANSDUC_2"/>
    <property type="match status" value="1"/>
</dbReference>
<feature type="coiled-coil region" evidence="12">
    <location>
        <begin position="431"/>
        <end position="458"/>
    </location>
</feature>